<reference evidence="1 2" key="1">
    <citation type="submission" date="2018-06" db="EMBL/GenBank/DDBJ databases">
        <title>Genomic Encyclopedia of Type Strains, Phase IV (KMG-IV): sequencing the most valuable type-strain genomes for metagenomic binning, comparative biology and taxonomic classification.</title>
        <authorList>
            <person name="Goeker M."/>
        </authorList>
    </citation>
    <scope>NUCLEOTIDE SEQUENCE [LARGE SCALE GENOMIC DNA]</scope>
    <source>
        <strain evidence="1 2">DSM 24875</strain>
    </source>
</reference>
<comment type="caution">
    <text evidence="1">The sequence shown here is derived from an EMBL/GenBank/DDBJ whole genome shotgun (WGS) entry which is preliminary data.</text>
</comment>
<keyword evidence="2" id="KW-1185">Reference proteome</keyword>
<name>A0A366F4B1_9HYPH</name>
<proteinExistence type="predicted"/>
<evidence type="ECO:0000313" key="1">
    <source>
        <dbReference type="EMBL" id="RBP08545.1"/>
    </source>
</evidence>
<sequence>MFDHQFSNAQISNARYGAACTLCEFVTGLAYAMEASGGLDDVMSDRMDELVAPVRSARDWLWHVGQLMSHMRPLPSDFDDGLDRAEERALDALPKIKELVAEACEALASARAHAYEVERETVFA</sequence>
<dbReference type="Proteomes" id="UP000253529">
    <property type="component" value="Unassembled WGS sequence"/>
</dbReference>
<evidence type="ECO:0000313" key="2">
    <source>
        <dbReference type="Proteomes" id="UP000253529"/>
    </source>
</evidence>
<dbReference type="AlphaFoldDB" id="A0A366F4B1"/>
<gene>
    <name evidence="1" type="ORF">DFR50_12527</name>
</gene>
<organism evidence="1 2">
    <name type="scientific">Roseiarcus fermentans</name>
    <dbReference type="NCBI Taxonomy" id="1473586"/>
    <lineage>
        <taxon>Bacteria</taxon>
        <taxon>Pseudomonadati</taxon>
        <taxon>Pseudomonadota</taxon>
        <taxon>Alphaproteobacteria</taxon>
        <taxon>Hyphomicrobiales</taxon>
        <taxon>Roseiarcaceae</taxon>
        <taxon>Roseiarcus</taxon>
    </lineage>
</organism>
<dbReference type="EMBL" id="QNRK01000025">
    <property type="protein sequence ID" value="RBP08545.1"/>
    <property type="molecule type" value="Genomic_DNA"/>
</dbReference>
<accession>A0A366F4B1</accession>
<dbReference type="RefSeq" id="WP_113891128.1">
    <property type="nucleotide sequence ID" value="NZ_QNRK01000025.1"/>
</dbReference>
<protein>
    <submittedName>
        <fullName evidence="1">Uncharacterized protein</fullName>
    </submittedName>
</protein>